<feature type="region of interest" description="Disordered" evidence="1">
    <location>
        <begin position="96"/>
        <end position="118"/>
    </location>
</feature>
<name>A0A1G7PY04_9SPHN</name>
<gene>
    <name evidence="2" type="ORF">SAMN05216557_107132</name>
</gene>
<organism evidence="2 3">
    <name type="scientific">Sphingomonas carotinifaciens</name>
    <dbReference type="NCBI Taxonomy" id="1166323"/>
    <lineage>
        <taxon>Bacteria</taxon>
        <taxon>Pseudomonadati</taxon>
        <taxon>Pseudomonadota</taxon>
        <taxon>Alphaproteobacteria</taxon>
        <taxon>Sphingomonadales</taxon>
        <taxon>Sphingomonadaceae</taxon>
        <taxon>Sphingomonas</taxon>
    </lineage>
</organism>
<evidence type="ECO:0000256" key="1">
    <source>
        <dbReference type="SAM" id="MobiDB-lite"/>
    </source>
</evidence>
<evidence type="ECO:0008006" key="4">
    <source>
        <dbReference type="Google" id="ProtNLM"/>
    </source>
</evidence>
<dbReference type="EMBL" id="FNBI01000007">
    <property type="protein sequence ID" value="SDF91182.1"/>
    <property type="molecule type" value="Genomic_DNA"/>
</dbReference>
<protein>
    <recommendedName>
        <fullName evidence="4">HNH endonuclease</fullName>
    </recommendedName>
</protein>
<proteinExistence type="predicted"/>
<dbReference type="Proteomes" id="UP000323502">
    <property type="component" value="Unassembled WGS sequence"/>
</dbReference>
<reference evidence="2 3" key="1">
    <citation type="submission" date="2016-10" db="EMBL/GenBank/DDBJ databases">
        <authorList>
            <person name="Varghese N."/>
            <person name="Submissions S."/>
        </authorList>
    </citation>
    <scope>NUCLEOTIDE SEQUENCE [LARGE SCALE GENOMIC DNA]</scope>
    <source>
        <strain evidence="2 3">S7-754</strain>
    </source>
</reference>
<evidence type="ECO:0000313" key="2">
    <source>
        <dbReference type="EMBL" id="SDF91182.1"/>
    </source>
</evidence>
<evidence type="ECO:0000313" key="3">
    <source>
        <dbReference type="Proteomes" id="UP000323502"/>
    </source>
</evidence>
<accession>A0A1G7PY04</accession>
<sequence>MADQHPGEPMAAYELDHLVPISLGGAPLDHRNLWLQPRAGQANAADKNVLAYVLWRLVCERRVKLDDAQSAIRRNWIAAYQIYATPENVAQYHFRSNREPYRTRPSSADFDLDLNRRK</sequence>
<keyword evidence="3" id="KW-1185">Reference proteome</keyword>
<dbReference type="AlphaFoldDB" id="A0A1G7PY04"/>